<gene>
    <name evidence="3" type="ORF">SAMN06265219_10497</name>
</gene>
<keyword evidence="1" id="KW-0472">Membrane</keyword>
<dbReference type="PANTHER" id="PTHR43065:SF23">
    <property type="entry name" value="SENSOR HISTIDINE KINASE PDTAS"/>
    <property type="match status" value="1"/>
</dbReference>
<proteinExistence type="predicted"/>
<feature type="transmembrane region" description="Helical" evidence="1">
    <location>
        <begin position="224"/>
        <end position="244"/>
    </location>
</feature>
<keyword evidence="3" id="KW-0418">Kinase</keyword>
<dbReference type="InterPro" id="IPR003594">
    <property type="entry name" value="HATPase_dom"/>
</dbReference>
<keyword evidence="1" id="KW-0812">Transmembrane</keyword>
<organism evidence="3 4">
    <name type="scientific">Gracilimonas mengyeensis</name>
    <dbReference type="NCBI Taxonomy" id="1302730"/>
    <lineage>
        <taxon>Bacteria</taxon>
        <taxon>Pseudomonadati</taxon>
        <taxon>Balneolota</taxon>
        <taxon>Balneolia</taxon>
        <taxon>Balneolales</taxon>
        <taxon>Balneolaceae</taxon>
        <taxon>Gracilimonas</taxon>
    </lineage>
</organism>
<dbReference type="EMBL" id="FXTP01000004">
    <property type="protein sequence ID" value="SMO53687.1"/>
    <property type="molecule type" value="Genomic_DNA"/>
</dbReference>
<evidence type="ECO:0000259" key="2">
    <source>
        <dbReference type="PROSITE" id="PS50109"/>
    </source>
</evidence>
<evidence type="ECO:0000313" key="4">
    <source>
        <dbReference type="Proteomes" id="UP000317557"/>
    </source>
</evidence>
<dbReference type="InterPro" id="IPR005467">
    <property type="entry name" value="His_kinase_dom"/>
</dbReference>
<feature type="transmembrane region" description="Helical" evidence="1">
    <location>
        <begin position="115"/>
        <end position="133"/>
    </location>
</feature>
<dbReference type="InterPro" id="IPR036890">
    <property type="entry name" value="HATPase_C_sf"/>
</dbReference>
<feature type="transmembrane region" description="Helical" evidence="1">
    <location>
        <begin position="65"/>
        <end position="84"/>
    </location>
</feature>
<dbReference type="SUPFAM" id="SSF55874">
    <property type="entry name" value="ATPase domain of HSP90 chaperone/DNA topoisomerase II/histidine kinase"/>
    <property type="match status" value="1"/>
</dbReference>
<dbReference type="GO" id="GO:0016301">
    <property type="term" value="F:kinase activity"/>
    <property type="evidence" value="ECO:0007669"/>
    <property type="project" value="UniProtKB-KW"/>
</dbReference>
<dbReference type="InterPro" id="IPR011495">
    <property type="entry name" value="Sig_transdc_His_kin_sub2_dim/P"/>
</dbReference>
<evidence type="ECO:0000313" key="3">
    <source>
        <dbReference type="EMBL" id="SMO53687.1"/>
    </source>
</evidence>
<feature type="transmembrane region" description="Helical" evidence="1">
    <location>
        <begin position="278"/>
        <end position="300"/>
    </location>
</feature>
<dbReference type="PANTHER" id="PTHR43065">
    <property type="entry name" value="SENSOR HISTIDINE KINASE"/>
    <property type="match status" value="1"/>
</dbReference>
<accession>A0A521C2H9</accession>
<dbReference type="PROSITE" id="PS50109">
    <property type="entry name" value="HIS_KIN"/>
    <property type="match status" value="1"/>
</dbReference>
<dbReference type="OrthoDB" id="9767435at2"/>
<keyword evidence="3" id="KW-0808">Transferase</keyword>
<dbReference type="SMART" id="SM00387">
    <property type="entry name" value="HATPase_c"/>
    <property type="match status" value="1"/>
</dbReference>
<dbReference type="Pfam" id="PF02518">
    <property type="entry name" value="HATPase_c"/>
    <property type="match status" value="1"/>
</dbReference>
<sequence length="532" mass="59705">MKDSKVSTNFQPFTLDYALASMGILNIRFILLLTGWLAVIALSIGSVLIVGQAVDFSDQFGSTNIAKVFLIQIPMLLGLLLMFWLGFEWGFIPVFISTFVYAFSASMSWPWALLYAFSFTLGLAVYALSYYSFSFDLSLRSLKSVAFYVVVSVFAALACSLGALVWSRFFNLPLLETLTIWKSWWVTLFLISVLLTAPLLYFFTPMFYTYRTRWFGSPEKKEVSLSWIYSTISVIVLVLALFIVSAKLLGSYSVEQEIAGQGISMQVFNSMASLNESFAIVTGISISLLFFMGSGSIYLLGSWNRKLQEEVDAQTVDLRGKELKLQTTLSERNQLLNEIHDRVRSNLTMVLAILEMQLKGSGHKSNEEILKDSHSLIRSLTIVHESMSQTGRTNRVDLRNYAIKLSNRIEQALRKEHKKVVLKVNATEGLMMDMDHAIPFALIINELVMNSCNHGFDEGDEGQVVIEILRDENSIHLKVTDNGKGLPPNFARNQHAGIGMRVVHAFSKQLKTNLDIQTGELTTFSLSVPLEA</sequence>
<dbReference type="AlphaFoldDB" id="A0A521C2H9"/>
<protein>
    <submittedName>
        <fullName evidence="3">Two-component sensor histidine kinase, contains HisKA and HATPase domains</fullName>
    </submittedName>
</protein>
<evidence type="ECO:0000256" key="1">
    <source>
        <dbReference type="SAM" id="Phobius"/>
    </source>
</evidence>
<dbReference type="RefSeq" id="WP_142453711.1">
    <property type="nucleotide sequence ID" value="NZ_FXTP01000004.1"/>
</dbReference>
<keyword evidence="4" id="KW-1185">Reference proteome</keyword>
<feature type="domain" description="Histidine kinase" evidence="2">
    <location>
        <begin position="338"/>
        <end position="532"/>
    </location>
</feature>
<reference evidence="3 4" key="1">
    <citation type="submission" date="2017-05" db="EMBL/GenBank/DDBJ databases">
        <authorList>
            <person name="Varghese N."/>
            <person name="Submissions S."/>
        </authorList>
    </citation>
    <scope>NUCLEOTIDE SEQUENCE [LARGE SCALE GENOMIC DNA]</scope>
    <source>
        <strain evidence="3 4">DSM 21985</strain>
    </source>
</reference>
<dbReference type="Pfam" id="PF07568">
    <property type="entry name" value="HisKA_2"/>
    <property type="match status" value="1"/>
</dbReference>
<name>A0A521C2H9_9BACT</name>
<feature type="transmembrane region" description="Helical" evidence="1">
    <location>
        <begin position="184"/>
        <end position="203"/>
    </location>
</feature>
<dbReference type="Gene3D" id="3.30.565.10">
    <property type="entry name" value="Histidine kinase-like ATPase, C-terminal domain"/>
    <property type="match status" value="1"/>
</dbReference>
<feature type="transmembrane region" description="Helical" evidence="1">
    <location>
        <begin position="29"/>
        <end position="53"/>
    </location>
</feature>
<feature type="transmembrane region" description="Helical" evidence="1">
    <location>
        <begin position="145"/>
        <end position="164"/>
    </location>
</feature>
<dbReference type="Proteomes" id="UP000317557">
    <property type="component" value="Unassembled WGS sequence"/>
</dbReference>
<keyword evidence="1" id="KW-1133">Transmembrane helix</keyword>